<protein>
    <submittedName>
        <fullName evidence="1">Uncharacterized protein</fullName>
    </submittedName>
</protein>
<name>A0A1P8JXJ3_9BURK</name>
<accession>A0A1P8JXJ3</accession>
<dbReference type="KEGG" id="rhy:RD110_15770"/>
<organism evidence="1 2">
    <name type="scientific">Rhodoferax koreensis</name>
    <dbReference type="NCBI Taxonomy" id="1842727"/>
    <lineage>
        <taxon>Bacteria</taxon>
        <taxon>Pseudomonadati</taxon>
        <taxon>Pseudomonadota</taxon>
        <taxon>Betaproteobacteria</taxon>
        <taxon>Burkholderiales</taxon>
        <taxon>Comamonadaceae</taxon>
        <taxon>Rhodoferax</taxon>
    </lineage>
</organism>
<reference evidence="1 2" key="1">
    <citation type="submission" date="2017-01" db="EMBL/GenBank/DDBJ databases">
        <authorList>
            <person name="Mah S.A."/>
            <person name="Swanson W.J."/>
            <person name="Moy G.W."/>
            <person name="Vacquier V.D."/>
        </authorList>
    </citation>
    <scope>NUCLEOTIDE SEQUENCE [LARGE SCALE GENOMIC DNA]</scope>
    <source>
        <strain evidence="1 2">DCY110</strain>
    </source>
</reference>
<dbReference type="Proteomes" id="UP000186609">
    <property type="component" value="Chromosome"/>
</dbReference>
<proteinExistence type="predicted"/>
<keyword evidence="2" id="KW-1185">Reference proteome</keyword>
<dbReference type="EMBL" id="CP019236">
    <property type="protein sequence ID" value="APW38479.1"/>
    <property type="molecule type" value="Genomic_DNA"/>
</dbReference>
<dbReference type="AlphaFoldDB" id="A0A1P8JXJ3"/>
<evidence type="ECO:0000313" key="1">
    <source>
        <dbReference type="EMBL" id="APW38479.1"/>
    </source>
</evidence>
<evidence type="ECO:0000313" key="2">
    <source>
        <dbReference type="Proteomes" id="UP000186609"/>
    </source>
</evidence>
<gene>
    <name evidence="1" type="ORF">RD110_15770</name>
</gene>
<dbReference type="RefSeq" id="WP_076200358.1">
    <property type="nucleotide sequence ID" value="NZ_CP019236.1"/>
</dbReference>
<sequence length="155" mass="17233">MNAADLYPLWIKQDLTNARMKLASAEQSYRVLTDKSTTYAKSMSAMLDVRRQVVSLLEAVPQSLSCTLPIQMLCEEPVVPAMPAARAVTILRYVRNETAGRNELTPHSNGTFLGWGVDYNQDETGAPIFTAAIVEHPDGKVELLHPNFIQFVVRV</sequence>
<dbReference type="STRING" id="1842727.RD110_15770"/>